<sequence>MDNIPIYLFFLVFVTLFFSFNYFFENSKFTIEGEAVTRESNNQYTKAKLLHKSPKVLETQTYLSSFMSIFLFSMSFSFDPYFSLIVPKS</sequence>
<feature type="transmembrane region" description="Helical" evidence="1">
    <location>
        <begin position="62"/>
        <end position="82"/>
    </location>
</feature>
<name>A0A0V0H6W8_SOLCH</name>
<protein>
    <submittedName>
        <fullName evidence="2">Putative ovule protein</fullName>
    </submittedName>
</protein>
<dbReference type="AlphaFoldDB" id="A0A0V0H6W8"/>
<proteinExistence type="predicted"/>
<accession>A0A0V0H6W8</accession>
<feature type="transmembrane region" description="Helical" evidence="1">
    <location>
        <begin position="6"/>
        <end position="24"/>
    </location>
</feature>
<keyword evidence="1" id="KW-1133">Transmembrane helix</keyword>
<keyword evidence="1" id="KW-0812">Transmembrane</keyword>
<evidence type="ECO:0000313" key="2">
    <source>
        <dbReference type="EMBL" id="JAP16142.1"/>
    </source>
</evidence>
<keyword evidence="1" id="KW-0472">Membrane</keyword>
<reference evidence="2" key="1">
    <citation type="submission" date="2015-12" db="EMBL/GenBank/DDBJ databases">
        <title>Gene expression during late stages of embryo sac development: a critical building block for successful pollen-pistil interactions.</title>
        <authorList>
            <person name="Liu Y."/>
            <person name="Joly V."/>
            <person name="Sabar M."/>
            <person name="Matton D.P."/>
        </authorList>
    </citation>
    <scope>NUCLEOTIDE SEQUENCE</scope>
</reference>
<dbReference type="EMBL" id="GEDG01024222">
    <property type="protein sequence ID" value="JAP16142.1"/>
    <property type="molecule type" value="Transcribed_RNA"/>
</dbReference>
<evidence type="ECO:0000256" key="1">
    <source>
        <dbReference type="SAM" id="Phobius"/>
    </source>
</evidence>
<organism evidence="2">
    <name type="scientific">Solanum chacoense</name>
    <name type="common">Chaco potato</name>
    <dbReference type="NCBI Taxonomy" id="4108"/>
    <lineage>
        <taxon>Eukaryota</taxon>
        <taxon>Viridiplantae</taxon>
        <taxon>Streptophyta</taxon>
        <taxon>Embryophyta</taxon>
        <taxon>Tracheophyta</taxon>
        <taxon>Spermatophyta</taxon>
        <taxon>Magnoliopsida</taxon>
        <taxon>eudicotyledons</taxon>
        <taxon>Gunneridae</taxon>
        <taxon>Pentapetalae</taxon>
        <taxon>asterids</taxon>
        <taxon>lamiids</taxon>
        <taxon>Solanales</taxon>
        <taxon>Solanaceae</taxon>
        <taxon>Solanoideae</taxon>
        <taxon>Solaneae</taxon>
        <taxon>Solanum</taxon>
    </lineage>
</organism>